<feature type="compositionally biased region" description="Basic residues" evidence="2">
    <location>
        <begin position="219"/>
        <end position="233"/>
    </location>
</feature>
<dbReference type="EMBL" id="HG994593">
    <property type="protein sequence ID" value="CAF2839370.1"/>
    <property type="molecule type" value="Genomic_DNA"/>
</dbReference>
<accession>A0A7R8CPF6</accession>
<name>A0A7R8CPF6_LEPSM</name>
<dbReference type="Pfam" id="PF15743">
    <property type="entry name" value="SPATA1_C"/>
    <property type="match status" value="1"/>
</dbReference>
<evidence type="ECO:0000256" key="2">
    <source>
        <dbReference type="SAM" id="MobiDB-lite"/>
    </source>
</evidence>
<organism evidence="4 5">
    <name type="scientific">Lepeophtheirus salmonis</name>
    <name type="common">Salmon louse</name>
    <name type="synonym">Caligus salmonis</name>
    <dbReference type="NCBI Taxonomy" id="72036"/>
    <lineage>
        <taxon>Eukaryota</taxon>
        <taxon>Metazoa</taxon>
        <taxon>Ecdysozoa</taxon>
        <taxon>Arthropoda</taxon>
        <taxon>Crustacea</taxon>
        <taxon>Multicrustacea</taxon>
        <taxon>Hexanauplia</taxon>
        <taxon>Copepoda</taxon>
        <taxon>Siphonostomatoida</taxon>
        <taxon>Caligidae</taxon>
        <taxon>Lepeophtheirus</taxon>
    </lineage>
</organism>
<dbReference type="PANTHER" id="PTHR14421:SF3">
    <property type="entry name" value="SPERMATOGENESIS-ASSOCIATED PROTEIN 1"/>
    <property type="match status" value="1"/>
</dbReference>
<feature type="region of interest" description="Disordered" evidence="2">
    <location>
        <begin position="1099"/>
        <end position="1123"/>
    </location>
</feature>
<dbReference type="InterPro" id="IPR039062">
    <property type="entry name" value="SPAT1"/>
</dbReference>
<keyword evidence="1" id="KW-0175">Coiled coil</keyword>
<gene>
    <name evidence="4" type="ORF">LSAA_4584</name>
</gene>
<dbReference type="InterPro" id="IPR031478">
    <property type="entry name" value="SPATA1_C"/>
</dbReference>
<dbReference type="Proteomes" id="UP000675881">
    <property type="component" value="Chromosome 14"/>
</dbReference>
<dbReference type="PANTHER" id="PTHR14421">
    <property type="entry name" value="SPERMATOGENESIS-ASSOCIATED PROTEIN 1"/>
    <property type="match status" value="1"/>
</dbReference>
<protein>
    <submittedName>
        <fullName evidence="4">(salmon louse) hypothetical protein</fullName>
    </submittedName>
</protein>
<dbReference type="OrthoDB" id="6382779at2759"/>
<proteinExistence type="predicted"/>
<reference evidence="4" key="1">
    <citation type="submission" date="2021-02" db="EMBL/GenBank/DDBJ databases">
        <authorList>
            <person name="Bekaert M."/>
        </authorList>
    </citation>
    <scope>NUCLEOTIDE SEQUENCE</scope>
    <source>
        <strain evidence="4">IoA-00</strain>
    </source>
</reference>
<feature type="compositionally biased region" description="Polar residues" evidence="2">
    <location>
        <begin position="1101"/>
        <end position="1123"/>
    </location>
</feature>
<feature type="coiled-coil region" evidence="1">
    <location>
        <begin position="865"/>
        <end position="934"/>
    </location>
</feature>
<feature type="coiled-coil region" evidence="1">
    <location>
        <begin position="1019"/>
        <end position="1046"/>
    </location>
</feature>
<feature type="region of interest" description="Disordered" evidence="2">
    <location>
        <begin position="196"/>
        <end position="241"/>
    </location>
</feature>
<feature type="domain" description="Spermatogenesis-associated protein 1 C-terminal" evidence="3">
    <location>
        <begin position="900"/>
        <end position="1044"/>
    </location>
</feature>
<dbReference type="AlphaFoldDB" id="A0A7R8CPF6"/>
<feature type="compositionally biased region" description="Basic and acidic residues" evidence="2">
    <location>
        <begin position="390"/>
        <end position="405"/>
    </location>
</feature>
<sequence length="1156" mass="130153">MRLDKSTVEKIALSTILEDHNNGNFDEGIATGDSGISLFDNNRIKTPYDLNSLYQKSFQERSAREEVLQNGFTPEMARDFKSMSLDPLVRAKQEQELRVRNFLPPEAHEPEIFLLEKNRPDNNELRVSNGTEESNSSRILSAQSNYVSGDPDGKLISLFICMILSHFHGCSKIPHKSSPSHYKIDLQSLLINNEDPFKTSEEDNDEDGNNSDSQNQRLNFKKRKLYRKSRPKKTPLSSKLSFSTDKLASSSSDEGKTQRISFSLPATPSLFRPLVATSNLIAVRDRNVSLSSSGSCFRRSLSSGKLIPNICPVLAFQENKQSLTKKLKNKAKKVSTSESQKLSVTTETTKKQKIKPILNSVKIVSNVKVTTKAAIKSSVASISKKRKESRRNDKSSKSPIERGKDTALQQKISNDVKKKKLNKDAINATVEPSPEEDLKSSENSVPIIQKPECNQEDKSQNDDNDGEGQSIKSVCHDINHLNLSLRRNSRPDYARSYILSRSLPNKEVPNHSSDTKLEEQCSKQSEKFENSMLRASQDYDFNVKSGIQLEESKVVKDSPNQNKIAAKKFLRLRKNKTKSCRGSGSLKEYSKYVKGGGIVPQSILDPEMGVDSEVYAIMMEEKHRKEEIENLKVLNDIFGDDGQGKFSLDPIPSSSPSIEDATLSSQIAYITQKINDINLKDKPTDLKTFKISDTPFDPSLMFDSSTLSTVSIAPAVDSTAGRASSIVTTAESGYGSRIMTEESSTAQISGSVTPSIAMDSSRTLGDISLSEGILDRKNNVNDVFENKEDLSIEVPPEDYSESVNLLDNMFNIKNTNGESFIPKPPSPIYPESDAFNDVNYMTGINSLDLFIDPLEVFSSDRHPALKKIMANLKKTKEEKVAILQKEREKAAERKNLQNALLRLKKQRKQEENMRDALLNKAKELRSRAESHKEKLAVLWIDKFNEEKLKTTPLDEVINALRKELDEENKKRMDTFDLKMKPIIIKDGPSRKANYKIAAAKLHYEIYEMSVRLRHTALRAEQEEQIRELCEAEVKRLREEISEKKLAITTVTKGIPSNRIEVRPEFQLPQVTDPYLLLQSYHRIPTFSMISTRSSFNKHHNMTTSSKNTFKPLPSTSSSGSKYVPTSNNDLATLKGYTNFTVYTEEESKIRIHFEGG</sequence>
<evidence type="ECO:0000313" key="5">
    <source>
        <dbReference type="Proteomes" id="UP000675881"/>
    </source>
</evidence>
<evidence type="ECO:0000313" key="4">
    <source>
        <dbReference type="EMBL" id="CAF2839370.1"/>
    </source>
</evidence>
<keyword evidence="5" id="KW-1185">Reference proteome</keyword>
<evidence type="ECO:0000259" key="3">
    <source>
        <dbReference type="Pfam" id="PF15743"/>
    </source>
</evidence>
<feature type="region of interest" description="Disordered" evidence="2">
    <location>
        <begin position="378"/>
        <end position="471"/>
    </location>
</feature>
<evidence type="ECO:0000256" key="1">
    <source>
        <dbReference type="SAM" id="Coils"/>
    </source>
</evidence>